<comment type="caution">
    <text evidence="3">The sequence shown here is derived from an EMBL/GenBank/DDBJ whole genome shotgun (WGS) entry which is preliminary data.</text>
</comment>
<dbReference type="SUPFAM" id="SSF117892">
    <property type="entry name" value="Band 7/SPFH domain"/>
    <property type="match status" value="1"/>
</dbReference>
<name>A0A6N8JQS2_9ACTN</name>
<dbReference type="SMART" id="SM00244">
    <property type="entry name" value="PHB"/>
    <property type="match status" value="1"/>
</dbReference>
<reference evidence="3 4" key="1">
    <citation type="submission" date="2019-12" db="EMBL/GenBank/DDBJ databases">
        <title>Microbes associate with the intestines of laboratory mice.</title>
        <authorList>
            <person name="Navarre W."/>
            <person name="Wong E."/>
        </authorList>
    </citation>
    <scope>NUCLEOTIDE SEQUENCE [LARGE SCALE GENOMIC DNA]</scope>
    <source>
        <strain evidence="3 4">NM66_B29</strain>
    </source>
</reference>
<dbReference type="FunFam" id="3.30.479.30:FF:000004">
    <property type="entry name" value="Putative membrane protease family, stomatin"/>
    <property type="match status" value="1"/>
</dbReference>
<evidence type="ECO:0000313" key="4">
    <source>
        <dbReference type="Proteomes" id="UP000463388"/>
    </source>
</evidence>
<dbReference type="PANTHER" id="PTHR10264">
    <property type="entry name" value="BAND 7 PROTEIN-RELATED"/>
    <property type="match status" value="1"/>
</dbReference>
<dbReference type="Gene3D" id="6.10.250.2090">
    <property type="match status" value="1"/>
</dbReference>
<evidence type="ECO:0000256" key="1">
    <source>
        <dbReference type="ARBA" id="ARBA00008164"/>
    </source>
</evidence>
<evidence type="ECO:0000259" key="2">
    <source>
        <dbReference type="SMART" id="SM00244"/>
    </source>
</evidence>
<evidence type="ECO:0000313" key="3">
    <source>
        <dbReference type="EMBL" id="MVX61962.1"/>
    </source>
</evidence>
<gene>
    <name evidence="3" type="ORF">GKZ27_10955</name>
</gene>
<dbReference type="Gene3D" id="3.30.479.30">
    <property type="entry name" value="Band 7 domain"/>
    <property type="match status" value="1"/>
</dbReference>
<dbReference type="PANTHER" id="PTHR10264:SF19">
    <property type="entry name" value="AT06885P-RELATED"/>
    <property type="match status" value="1"/>
</dbReference>
<organism evidence="3 4">
    <name type="scientific">Adlercreutzia mucosicola</name>
    <dbReference type="NCBI Taxonomy" id="580026"/>
    <lineage>
        <taxon>Bacteria</taxon>
        <taxon>Bacillati</taxon>
        <taxon>Actinomycetota</taxon>
        <taxon>Coriobacteriia</taxon>
        <taxon>Eggerthellales</taxon>
        <taxon>Eggerthellaceae</taxon>
        <taxon>Adlercreutzia</taxon>
    </lineage>
</organism>
<dbReference type="PRINTS" id="PR00721">
    <property type="entry name" value="STOMATIN"/>
</dbReference>
<keyword evidence="4" id="KW-1185">Reference proteome</keyword>
<dbReference type="Proteomes" id="UP000463388">
    <property type="component" value="Unassembled WGS sequence"/>
</dbReference>
<proteinExistence type="inferred from homology"/>
<dbReference type="GO" id="GO:0098552">
    <property type="term" value="C:side of membrane"/>
    <property type="evidence" value="ECO:0007669"/>
    <property type="project" value="UniProtKB-ARBA"/>
</dbReference>
<comment type="similarity">
    <text evidence="1">Belongs to the band 7/mec-2 family.</text>
</comment>
<dbReference type="EMBL" id="WSRR01000042">
    <property type="protein sequence ID" value="MVX61962.1"/>
    <property type="molecule type" value="Genomic_DNA"/>
</dbReference>
<dbReference type="InterPro" id="IPR001107">
    <property type="entry name" value="Band_7"/>
</dbReference>
<dbReference type="OrthoDB" id="9809197at2"/>
<protein>
    <submittedName>
        <fullName evidence="3">Slipin family protein</fullName>
    </submittedName>
</protein>
<dbReference type="GO" id="GO:0005886">
    <property type="term" value="C:plasma membrane"/>
    <property type="evidence" value="ECO:0007669"/>
    <property type="project" value="InterPro"/>
</dbReference>
<feature type="domain" description="Band 7" evidence="2">
    <location>
        <begin position="18"/>
        <end position="176"/>
    </location>
</feature>
<dbReference type="InterPro" id="IPR043202">
    <property type="entry name" value="Band-7_stomatin-like"/>
</dbReference>
<dbReference type="CDD" id="cd13775">
    <property type="entry name" value="SPFH_eoslipins_u3"/>
    <property type="match status" value="1"/>
</dbReference>
<dbReference type="AlphaFoldDB" id="A0A6N8JQS2"/>
<accession>A0A6N8JQS2</accession>
<dbReference type="InterPro" id="IPR001972">
    <property type="entry name" value="Stomatin_HflK_fam"/>
</dbReference>
<dbReference type="Pfam" id="PF01145">
    <property type="entry name" value="Band_7"/>
    <property type="match status" value="1"/>
</dbReference>
<sequence>MNVWVVAASVLASTFTVLTVRVASQWEQVVILRLGKYQRTAGPGVFVTVPFIDHVALRADSRVQLTGFGAEEALTADMVPVNVNAIVFWMVWNAEKACMEVEDYYDSVALASQTTLRDAIGRKSITDLISRRVRLDEELKAAIEEKTEPWGISVLSVEIRDVVIPRSLQEDMSAEARAERERDARMVLAEVEKDIAAMLHEASDIYRDDECAFKLRQMHLLNEGVKGASGTLVVPSAYTQGFTEEAAREASRPDRSAR</sequence>
<dbReference type="InterPro" id="IPR036013">
    <property type="entry name" value="Band_7/SPFH_dom_sf"/>
</dbReference>